<dbReference type="AlphaFoldDB" id="A0A4S9Y088"/>
<comment type="caution">
    <text evidence="1">The sequence shown here is derived from an EMBL/GenBank/DDBJ whole genome shotgun (WGS) entry which is preliminary data.</text>
</comment>
<reference evidence="1 2" key="1">
    <citation type="submission" date="2018-10" db="EMBL/GenBank/DDBJ databases">
        <title>Fifty Aureobasidium pullulans genomes reveal a recombining polyextremotolerant generalist.</title>
        <authorList>
            <person name="Gostincar C."/>
            <person name="Turk M."/>
            <person name="Zajc J."/>
            <person name="Gunde-Cimerman N."/>
        </authorList>
    </citation>
    <scope>NUCLEOTIDE SEQUENCE [LARGE SCALE GENOMIC DNA]</scope>
    <source>
        <strain evidence="1 2">EXF-3403</strain>
    </source>
</reference>
<evidence type="ECO:0000313" key="1">
    <source>
        <dbReference type="EMBL" id="THZ84134.1"/>
    </source>
</evidence>
<sequence length="91" mass="10215">MDLSPTATPRVVWSVQMHNVLRIALVVRREPLTITLSVEGCTNLKNIVHYYCMRVTNFFIWGGCEGAQVLVLTKGEGSNDQIYHAVRVVVV</sequence>
<organism evidence="1 2">
    <name type="scientific">Aureobasidium pullulans</name>
    <name type="common">Black yeast</name>
    <name type="synonym">Pullularia pullulans</name>
    <dbReference type="NCBI Taxonomy" id="5580"/>
    <lineage>
        <taxon>Eukaryota</taxon>
        <taxon>Fungi</taxon>
        <taxon>Dikarya</taxon>
        <taxon>Ascomycota</taxon>
        <taxon>Pezizomycotina</taxon>
        <taxon>Dothideomycetes</taxon>
        <taxon>Dothideomycetidae</taxon>
        <taxon>Dothideales</taxon>
        <taxon>Saccotheciaceae</taxon>
        <taxon>Aureobasidium</taxon>
    </lineage>
</organism>
<gene>
    <name evidence="1" type="ORF">D6C84_04397</name>
</gene>
<name>A0A4S9Y088_AURPU</name>
<dbReference type="EMBL" id="QZBT01000049">
    <property type="protein sequence ID" value="THZ84134.1"/>
    <property type="molecule type" value="Genomic_DNA"/>
</dbReference>
<protein>
    <submittedName>
        <fullName evidence="1">Uncharacterized protein</fullName>
    </submittedName>
</protein>
<dbReference type="Proteomes" id="UP000310039">
    <property type="component" value="Unassembled WGS sequence"/>
</dbReference>
<evidence type="ECO:0000313" key="2">
    <source>
        <dbReference type="Proteomes" id="UP000310039"/>
    </source>
</evidence>
<accession>A0A4S9Y088</accession>
<proteinExistence type="predicted"/>